<proteinExistence type="predicted"/>
<dbReference type="EMBL" id="CAKP01000005">
    <property type="protein sequence ID" value="CCC57827.1"/>
    <property type="molecule type" value="Genomic_DNA"/>
</dbReference>
<dbReference type="Proteomes" id="UP000007652">
    <property type="component" value="Unassembled WGS sequence"/>
</dbReference>
<sequence length="77" mass="8868">MSDYRINFGKIIGPSDTNKLYDMLSILNDDDELVITVDGSDAHQTEEIRRILDMNGFDVTQKGGHDDNKYHLIARRR</sequence>
<dbReference type="STRING" id="857293.CAAU_0178"/>
<protein>
    <submittedName>
        <fullName evidence="1">Uncharacterized protein</fullName>
    </submittedName>
</protein>
<dbReference type="RefSeq" id="WP_008907550.1">
    <property type="nucleotide sequence ID" value="NZ_CAKP01000005.1"/>
</dbReference>
<evidence type="ECO:0000313" key="2">
    <source>
        <dbReference type="Proteomes" id="UP000007652"/>
    </source>
</evidence>
<organism evidence="1 2">
    <name type="scientific">Caloramator australicus RC3</name>
    <dbReference type="NCBI Taxonomy" id="857293"/>
    <lineage>
        <taxon>Bacteria</taxon>
        <taxon>Bacillati</taxon>
        <taxon>Bacillota</taxon>
        <taxon>Clostridia</taxon>
        <taxon>Eubacteriales</taxon>
        <taxon>Clostridiaceae</taxon>
        <taxon>Caloramator</taxon>
    </lineage>
</organism>
<keyword evidence="2" id="KW-1185">Reference proteome</keyword>
<name>G0V3Y7_9CLOT</name>
<dbReference type="OrthoDB" id="1725415at2"/>
<accession>G0V3Y7</accession>
<dbReference type="AlphaFoldDB" id="G0V3Y7"/>
<gene>
    <name evidence="1" type="ORF">CAAU_0178</name>
</gene>
<evidence type="ECO:0000313" key="1">
    <source>
        <dbReference type="EMBL" id="CCC57827.1"/>
    </source>
</evidence>
<reference evidence="1 2" key="1">
    <citation type="journal article" date="2011" name="J. Bacteriol.">
        <title>Draft genome sequence of Caloramator australicus strain RC3T, a thermoanaerobe from the Great Artesian Basin of Australia.</title>
        <authorList>
            <person name="Ogg C.D."/>
            <person name="Patel B.K.C."/>
        </authorList>
    </citation>
    <scope>NUCLEOTIDE SEQUENCE [LARGE SCALE GENOMIC DNA]</scope>
    <source>
        <strain evidence="1 2">RC3</strain>
    </source>
</reference>
<comment type="caution">
    <text evidence="1">The sequence shown here is derived from an EMBL/GenBank/DDBJ whole genome shotgun (WGS) entry which is preliminary data.</text>
</comment>